<dbReference type="Gene3D" id="1.10.287.70">
    <property type="match status" value="1"/>
</dbReference>
<keyword evidence="7" id="KW-0675">Receptor</keyword>
<dbReference type="GO" id="GO:0050906">
    <property type="term" value="P:detection of stimulus involved in sensory perception"/>
    <property type="evidence" value="ECO:0007669"/>
    <property type="project" value="UniProtKB-ARBA"/>
</dbReference>
<keyword evidence="10" id="KW-0732">Signal</keyword>
<evidence type="ECO:0000313" key="13">
    <source>
        <dbReference type="Proteomes" id="UP001381693"/>
    </source>
</evidence>
<evidence type="ECO:0000256" key="5">
    <source>
        <dbReference type="ARBA" id="ARBA00022989"/>
    </source>
</evidence>
<evidence type="ECO:0000256" key="9">
    <source>
        <dbReference type="SAM" id="Phobius"/>
    </source>
</evidence>
<evidence type="ECO:0000256" key="4">
    <source>
        <dbReference type="ARBA" id="ARBA00022692"/>
    </source>
</evidence>
<dbReference type="PANTHER" id="PTHR42643:SF24">
    <property type="entry name" value="IONOTROPIC RECEPTOR 60A"/>
    <property type="match status" value="1"/>
</dbReference>
<proteinExistence type="inferred from homology"/>
<accession>A0AAN9A6Z6</accession>
<sequence>MAALLLFLLSMMFWIASNASQGLLPKLSSENDVLEGSIREALKDFMANTSSSECSIMLFSEGSESPRSLAKSAVWLNAPSGFGIFDVGVLKTTHNPKNSTEDLIHVVKEAKKFRRTSKCLIVVVLISSLDFLKNFGEVALQERFLVWPNSLIVATSLPLDQDLKNVISSCWTFSMMNTVFLNLYSKASIERVGVHTYAPHAPIGPRLMQIATWSPSDGLLLLPQHNFFLQKFKNFHGQQVNVTALPFAPYWREVEITVPGGGTVKMPSGTDYYMLEAISQALNFTFYYLPTKDWEEVTSKVMGRESYIAAVIFAVLPNRFKDYDYSYAFEYATPAFCLTKPVLEPQWQSLYHPLGDGVWLLTLISLILVPFMFYFFGYITYLETGKKVSMSLAIEAVVSVFLGQDINKGLPSTASTRLLMLSWLIFSFIIGTAYRGNLTAYLTLPKYPPRAETLEQLVKVVDT</sequence>
<feature type="transmembrane region" description="Helical" evidence="9">
    <location>
        <begin position="418"/>
        <end position="436"/>
    </location>
</feature>
<evidence type="ECO:0000256" key="2">
    <source>
        <dbReference type="ARBA" id="ARBA00008685"/>
    </source>
</evidence>
<keyword evidence="6 9" id="KW-0472">Membrane</keyword>
<comment type="similarity">
    <text evidence="2">Belongs to the glutamate-gated ion channel (TC 1.A.10.1) family.</text>
</comment>
<comment type="caution">
    <text evidence="12">The sequence shown here is derived from an EMBL/GenBank/DDBJ whole genome shotgun (WGS) entry which is preliminary data.</text>
</comment>
<feature type="domain" description="Ionotropic glutamate receptor C-terminal" evidence="11">
    <location>
        <begin position="358"/>
        <end position="459"/>
    </location>
</feature>
<feature type="chain" id="PRO_5042974746" description="Ionotropic glutamate receptor C-terminal domain-containing protein" evidence="10">
    <location>
        <begin position="20"/>
        <end position="463"/>
    </location>
</feature>
<dbReference type="InterPro" id="IPR052192">
    <property type="entry name" value="Insect_Ionotropic_Sensory_Rcpt"/>
</dbReference>
<dbReference type="GO" id="GO:0005886">
    <property type="term" value="C:plasma membrane"/>
    <property type="evidence" value="ECO:0007669"/>
    <property type="project" value="UniProtKB-SubCell"/>
</dbReference>
<evidence type="ECO:0000256" key="3">
    <source>
        <dbReference type="ARBA" id="ARBA00022475"/>
    </source>
</evidence>
<evidence type="ECO:0000256" key="7">
    <source>
        <dbReference type="ARBA" id="ARBA00023170"/>
    </source>
</evidence>
<keyword evidence="8" id="KW-0325">Glycoprotein</keyword>
<evidence type="ECO:0000259" key="11">
    <source>
        <dbReference type="Pfam" id="PF00060"/>
    </source>
</evidence>
<dbReference type="Proteomes" id="UP001381693">
    <property type="component" value="Unassembled WGS sequence"/>
</dbReference>
<protein>
    <recommendedName>
        <fullName evidence="11">Ionotropic glutamate receptor C-terminal domain-containing protein</fullName>
    </recommendedName>
</protein>
<evidence type="ECO:0000256" key="1">
    <source>
        <dbReference type="ARBA" id="ARBA00004651"/>
    </source>
</evidence>
<dbReference type="AlphaFoldDB" id="A0AAN9A6Z6"/>
<organism evidence="12 13">
    <name type="scientific">Halocaridina rubra</name>
    <name type="common">Hawaiian red shrimp</name>
    <dbReference type="NCBI Taxonomy" id="373956"/>
    <lineage>
        <taxon>Eukaryota</taxon>
        <taxon>Metazoa</taxon>
        <taxon>Ecdysozoa</taxon>
        <taxon>Arthropoda</taxon>
        <taxon>Crustacea</taxon>
        <taxon>Multicrustacea</taxon>
        <taxon>Malacostraca</taxon>
        <taxon>Eumalacostraca</taxon>
        <taxon>Eucarida</taxon>
        <taxon>Decapoda</taxon>
        <taxon>Pleocyemata</taxon>
        <taxon>Caridea</taxon>
        <taxon>Atyoidea</taxon>
        <taxon>Atyidae</taxon>
        <taxon>Halocaridina</taxon>
    </lineage>
</organism>
<dbReference type="EMBL" id="JAXCGZ010009649">
    <property type="protein sequence ID" value="KAK7076479.1"/>
    <property type="molecule type" value="Genomic_DNA"/>
</dbReference>
<gene>
    <name evidence="12" type="ORF">SK128_001223</name>
</gene>
<keyword evidence="4 9" id="KW-0812">Transmembrane</keyword>
<keyword evidence="3" id="KW-1003">Cell membrane</keyword>
<dbReference type="PANTHER" id="PTHR42643">
    <property type="entry name" value="IONOTROPIC RECEPTOR 20A-RELATED"/>
    <property type="match status" value="1"/>
</dbReference>
<keyword evidence="5 9" id="KW-1133">Transmembrane helix</keyword>
<dbReference type="Pfam" id="PF00060">
    <property type="entry name" value="Lig_chan"/>
    <property type="match status" value="1"/>
</dbReference>
<dbReference type="InterPro" id="IPR001320">
    <property type="entry name" value="Iontro_rcpt_C"/>
</dbReference>
<evidence type="ECO:0000313" key="12">
    <source>
        <dbReference type="EMBL" id="KAK7076479.1"/>
    </source>
</evidence>
<evidence type="ECO:0000256" key="8">
    <source>
        <dbReference type="ARBA" id="ARBA00023180"/>
    </source>
</evidence>
<evidence type="ECO:0000256" key="10">
    <source>
        <dbReference type="SAM" id="SignalP"/>
    </source>
</evidence>
<dbReference type="GO" id="GO:0015276">
    <property type="term" value="F:ligand-gated monoatomic ion channel activity"/>
    <property type="evidence" value="ECO:0007669"/>
    <property type="project" value="InterPro"/>
</dbReference>
<keyword evidence="13" id="KW-1185">Reference proteome</keyword>
<evidence type="ECO:0000256" key="6">
    <source>
        <dbReference type="ARBA" id="ARBA00023136"/>
    </source>
</evidence>
<feature type="signal peptide" evidence="10">
    <location>
        <begin position="1"/>
        <end position="19"/>
    </location>
</feature>
<name>A0AAN9A6Z6_HALRR</name>
<comment type="subcellular location">
    <subcellularLocation>
        <location evidence="1">Cell membrane</location>
        <topology evidence="1">Multi-pass membrane protein</topology>
    </subcellularLocation>
</comment>
<feature type="transmembrane region" description="Helical" evidence="9">
    <location>
        <begin position="358"/>
        <end position="381"/>
    </location>
</feature>
<reference evidence="12 13" key="1">
    <citation type="submission" date="2023-11" db="EMBL/GenBank/DDBJ databases">
        <title>Halocaridina rubra genome assembly.</title>
        <authorList>
            <person name="Smith C."/>
        </authorList>
    </citation>
    <scope>NUCLEOTIDE SEQUENCE [LARGE SCALE GENOMIC DNA]</scope>
    <source>
        <strain evidence="12">EP-1</strain>
        <tissue evidence="12">Whole</tissue>
    </source>
</reference>